<dbReference type="InterPro" id="IPR051432">
    <property type="entry name" value="KCNMA1_auxiliary"/>
</dbReference>
<name>A0ABD6EQZ3_9BILA</name>
<evidence type="ECO:0000313" key="14">
    <source>
        <dbReference type="EMBL" id="MFH4980589.1"/>
    </source>
</evidence>
<dbReference type="SMART" id="SM00369">
    <property type="entry name" value="LRR_TYP"/>
    <property type="match status" value="5"/>
</dbReference>
<comment type="subcellular location">
    <subcellularLocation>
        <location evidence="1">Cell membrane</location>
        <topology evidence="1">Single-pass membrane protein</topology>
    </subcellularLocation>
</comment>
<keyword evidence="8 13" id="KW-1133">Transmembrane helix</keyword>
<proteinExistence type="predicted"/>
<keyword evidence="9" id="KW-0406">Ion transport</keyword>
<keyword evidence="2" id="KW-0813">Transport</keyword>
<evidence type="ECO:0000256" key="11">
    <source>
        <dbReference type="ARBA" id="ARBA00023157"/>
    </source>
</evidence>
<dbReference type="Proteomes" id="UP001608902">
    <property type="component" value="Unassembled WGS sequence"/>
</dbReference>
<evidence type="ECO:0000256" key="4">
    <source>
        <dbReference type="ARBA" id="ARBA00022614"/>
    </source>
</evidence>
<keyword evidence="3" id="KW-1003">Cell membrane</keyword>
<dbReference type="InterPro" id="IPR003591">
    <property type="entry name" value="Leu-rich_rpt_typical-subtyp"/>
</dbReference>
<evidence type="ECO:0000256" key="1">
    <source>
        <dbReference type="ARBA" id="ARBA00004162"/>
    </source>
</evidence>
<keyword evidence="12" id="KW-0407">Ion channel</keyword>
<dbReference type="AlphaFoldDB" id="A0ABD6EQZ3"/>
<keyword evidence="11" id="KW-1015">Disulfide bond</keyword>
<dbReference type="EMBL" id="JBGFUD010005770">
    <property type="protein sequence ID" value="MFH4980589.1"/>
    <property type="molecule type" value="Genomic_DNA"/>
</dbReference>
<dbReference type="PROSITE" id="PS51450">
    <property type="entry name" value="LRR"/>
    <property type="match status" value="2"/>
</dbReference>
<keyword evidence="15" id="KW-1185">Reference proteome</keyword>
<evidence type="ECO:0000256" key="5">
    <source>
        <dbReference type="ARBA" id="ARBA00022692"/>
    </source>
</evidence>
<evidence type="ECO:0000256" key="9">
    <source>
        <dbReference type="ARBA" id="ARBA00023065"/>
    </source>
</evidence>
<evidence type="ECO:0000313" key="15">
    <source>
        <dbReference type="Proteomes" id="UP001608902"/>
    </source>
</evidence>
<keyword evidence="7" id="KW-0677">Repeat</keyword>
<evidence type="ECO:0000256" key="10">
    <source>
        <dbReference type="ARBA" id="ARBA00023136"/>
    </source>
</evidence>
<accession>A0ABD6EQZ3</accession>
<dbReference type="PANTHER" id="PTHR46473:SF10">
    <property type="entry name" value="LD45603P-RELATED"/>
    <property type="match status" value="1"/>
</dbReference>
<evidence type="ECO:0000256" key="12">
    <source>
        <dbReference type="ARBA" id="ARBA00023303"/>
    </source>
</evidence>
<dbReference type="InterPro" id="IPR032675">
    <property type="entry name" value="LRR_dom_sf"/>
</dbReference>
<dbReference type="PANTHER" id="PTHR46473">
    <property type="entry name" value="GH08155P"/>
    <property type="match status" value="1"/>
</dbReference>
<dbReference type="Pfam" id="PF13855">
    <property type="entry name" value="LRR_8"/>
    <property type="match status" value="2"/>
</dbReference>
<keyword evidence="6" id="KW-0732">Signal</keyword>
<gene>
    <name evidence="14" type="ORF">AB6A40_007298</name>
</gene>
<feature type="transmembrane region" description="Helical" evidence="13">
    <location>
        <begin position="426"/>
        <end position="446"/>
    </location>
</feature>
<protein>
    <recommendedName>
        <fullName evidence="16">Leucine Rich repeat-containing domain protein</fullName>
    </recommendedName>
</protein>
<evidence type="ECO:0000256" key="3">
    <source>
        <dbReference type="ARBA" id="ARBA00022475"/>
    </source>
</evidence>
<keyword evidence="4" id="KW-0433">Leucine-rich repeat</keyword>
<keyword evidence="5 13" id="KW-0812">Transmembrane</keyword>
<dbReference type="SUPFAM" id="SSF52058">
    <property type="entry name" value="L domain-like"/>
    <property type="match status" value="1"/>
</dbReference>
<evidence type="ECO:0000256" key="7">
    <source>
        <dbReference type="ARBA" id="ARBA00022737"/>
    </source>
</evidence>
<reference evidence="14 15" key="1">
    <citation type="submission" date="2024-08" db="EMBL/GenBank/DDBJ databases">
        <title>Gnathostoma spinigerum genome.</title>
        <authorList>
            <person name="Gonzalez-Bertolin B."/>
            <person name="Monzon S."/>
            <person name="Zaballos A."/>
            <person name="Jimenez P."/>
            <person name="Dekumyoy P."/>
            <person name="Varona S."/>
            <person name="Cuesta I."/>
            <person name="Sumanam S."/>
            <person name="Adisakwattana P."/>
            <person name="Gasser R.B."/>
            <person name="Hernandez-Gonzalez A."/>
            <person name="Young N.D."/>
            <person name="Perteguer M.J."/>
        </authorList>
    </citation>
    <scope>NUCLEOTIDE SEQUENCE [LARGE SCALE GENOMIC DNA]</scope>
    <source>
        <strain evidence="14">AL3</strain>
        <tissue evidence="14">Liver</tissue>
    </source>
</reference>
<evidence type="ECO:0008006" key="16">
    <source>
        <dbReference type="Google" id="ProtNLM"/>
    </source>
</evidence>
<evidence type="ECO:0000256" key="13">
    <source>
        <dbReference type="SAM" id="Phobius"/>
    </source>
</evidence>
<evidence type="ECO:0000256" key="6">
    <source>
        <dbReference type="ARBA" id="ARBA00022729"/>
    </source>
</evidence>
<sequence length="460" mass="52594">MFNNFVQLSAIKLVNVNFQFGAKLAPWIFHINHIHIENSSLNVLPKWLALGQQLSKILLKGTNVENIIAISLMKALVTVRLSGNKIRNISQISFAGEGISEIDLSFNMIESFARHTFSQCSKLRVLDLRHNPLRSLPYRGFQMNHNLKWLRLSHIQIQNIKADHLVGLSSLKTLSLSDTPLNNIETFALLPLKSLRTLQLNRCNLTIIPLAVTMCCHLRNLHLSGNRFHERDSMPPEALALLSQLQVLTFDRNPLVQLPSGLFLLPTSNEPLLLQVLDTLITLPLWHREPCTPFLWNIHFNKSHSSELRRRVSTWSHYRMELQKMNHCYQIYEVEMEKLELYRDLERNSGCAANRQLRNVRESCISRANINDDGNITKVVGRGTDKSSQNIVEYEHKIPTTANASLENIPQIVPIVHLGLSLSNNLLLFVSVATNIFLFISLFLLLSRHSEGYDHVELIH</sequence>
<dbReference type="GO" id="GO:0005886">
    <property type="term" value="C:plasma membrane"/>
    <property type="evidence" value="ECO:0007669"/>
    <property type="project" value="UniProtKB-SubCell"/>
</dbReference>
<dbReference type="Gene3D" id="3.80.10.10">
    <property type="entry name" value="Ribonuclease Inhibitor"/>
    <property type="match status" value="2"/>
</dbReference>
<dbReference type="GO" id="GO:0034220">
    <property type="term" value="P:monoatomic ion transmembrane transport"/>
    <property type="evidence" value="ECO:0007669"/>
    <property type="project" value="UniProtKB-KW"/>
</dbReference>
<dbReference type="InterPro" id="IPR001611">
    <property type="entry name" value="Leu-rich_rpt"/>
</dbReference>
<evidence type="ECO:0000256" key="2">
    <source>
        <dbReference type="ARBA" id="ARBA00022448"/>
    </source>
</evidence>
<evidence type="ECO:0000256" key="8">
    <source>
        <dbReference type="ARBA" id="ARBA00022989"/>
    </source>
</evidence>
<keyword evidence="10 13" id="KW-0472">Membrane</keyword>
<organism evidence="14 15">
    <name type="scientific">Gnathostoma spinigerum</name>
    <dbReference type="NCBI Taxonomy" id="75299"/>
    <lineage>
        <taxon>Eukaryota</taxon>
        <taxon>Metazoa</taxon>
        <taxon>Ecdysozoa</taxon>
        <taxon>Nematoda</taxon>
        <taxon>Chromadorea</taxon>
        <taxon>Rhabditida</taxon>
        <taxon>Spirurina</taxon>
        <taxon>Gnathostomatomorpha</taxon>
        <taxon>Gnathostomatoidea</taxon>
        <taxon>Gnathostomatidae</taxon>
        <taxon>Gnathostoma</taxon>
    </lineage>
</organism>
<comment type="caution">
    <text evidence="14">The sequence shown here is derived from an EMBL/GenBank/DDBJ whole genome shotgun (WGS) entry which is preliminary data.</text>
</comment>